<dbReference type="CDD" id="cd00130">
    <property type="entry name" value="PAS"/>
    <property type="match status" value="1"/>
</dbReference>
<dbReference type="Pfam" id="PF00990">
    <property type="entry name" value="GGDEF"/>
    <property type="match status" value="1"/>
</dbReference>
<dbReference type="EMBL" id="FOLO01000017">
    <property type="protein sequence ID" value="SFC74525.1"/>
    <property type="molecule type" value="Genomic_DNA"/>
</dbReference>
<dbReference type="GO" id="GO:0052621">
    <property type="term" value="F:diguanylate cyclase activity"/>
    <property type="evidence" value="ECO:0007669"/>
    <property type="project" value="UniProtKB-EC"/>
</dbReference>
<dbReference type="PROSITE" id="PS50887">
    <property type="entry name" value="GGDEF"/>
    <property type="match status" value="1"/>
</dbReference>
<dbReference type="GO" id="GO:0005886">
    <property type="term" value="C:plasma membrane"/>
    <property type="evidence" value="ECO:0007669"/>
    <property type="project" value="TreeGrafter"/>
</dbReference>
<dbReference type="PANTHER" id="PTHR45138">
    <property type="entry name" value="REGULATORY COMPONENTS OF SENSORY TRANSDUCTION SYSTEM"/>
    <property type="match status" value="1"/>
</dbReference>
<evidence type="ECO:0000256" key="2">
    <source>
        <dbReference type="ARBA" id="ARBA00012528"/>
    </source>
</evidence>
<evidence type="ECO:0000313" key="9">
    <source>
        <dbReference type="Proteomes" id="UP000198862"/>
    </source>
</evidence>
<evidence type="ECO:0000256" key="4">
    <source>
        <dbReference type="SAM" id="Coils"/>
    </source>
</evidence>
<dbReference type="GO" id="GO:0043709">
    <property type="term" value="P:cell adhesion involved in single-species biofilm formation"/>
    <property type="evidence" value="ECO:0007669"/>
    <property type="project" value="TreeGrafter"/>
</dbReference>
<comment type="catalytic activity">
    <reaction evidence="3">
        <text>2 GTP = 3',3'-c-di-GMP + 2 diphosphate</text>
        <dbReference type="Rhea" id="RHEA:24898"/>
        <dbReference type="ChEBI" id="CHEBI:33019"/>
        <dbReference type="ChEBI" id="CHEBI:37565"/>
        <dbReference type="ChEBI" id="CHEBI:58805"/>
        <dbReference type="EC" id="2.7.7.65"/>
    </reaction>
</comment>
<reference evidence="8 9" key="1">
    <citation type="submission" date="2016-10" db="EMBL/GenBank/DDBJ databases">
        <authorList>
            <person name="de Groot N.N."/>
        </authorList>
    </citation>
    <scope>NUCLEOTIDE SEQUENCE [LARGE SCALE GENOMIC DNA]</scope>
    <source>
        <strain evidence="8 9">DSM 6059</strain>
    </source>
</reference>
<dbReference type="InterPro" id="IPR000160">
    <property type="entry name" value="GGDEF_dom"/>
</dbReference>
<dbReference type="SMART" id="SM00086">
    <property type="entry name" value="PAC"/>
    <property type="match status" value="2"/>
</dbReference>
<dbReference type="Pfam" id="PF08448">
    <property type="entry name" value="PAS_4"/>
    <property type="match status" value="1"/>
</dbReference>
<dbReference type="InterPro" id="IPR029787">
    <property type="entry name" value="Nucleotide_cyclase"/>
</dbReference>
<dbReference type="STRING" id="1123010.SAMN02745724_02430"/>
<organism evidence="8 9">
    <name type="scientific">Pseudoalteromonas denitrificans DSM 6059</name>
    <dbReference type="NCBI Taxonomy" id="1123010"/>
    <lineage>
        <taxon>Bacteria</taxon>
        <taxon>Pseudomonadati</taxon>
        <taxon>Pseudomonadota</taxon>
        <taxon>Gammaproteobacteria</taxon>
        <taxon>Alteromonadales</taxon>
        <taxon>Pseudoalteromonadaceae</taxon>
        <taxon>Pseudoalteromonas</taxon>
    </lineage>
</organism>
<dbReference type="InterPro" id="IPR000700">
    <property type="entry name" value="PAS-assoc_C"/>
</dbReference>
<dbReference type="Pfam" id="PF00989">
    <property type="entry name" value="PAS"/>
    <property type="match status" value="1"/>
</dbReference>
<dbReference type="OrthoDB" id="9812260at2"/>
<keyword evidence="4" id="KW-0175">Coiled coil</keyword>
<dbReference type="AlphaFoldDB" id="A0A1I1LNH0"/>
<dbReference type="RefSeq" id="WP_091984064.1">
    <property type="nucleotide sequence ID" value="NZ_FOLO01000017.1"/>
</dbReference>
<evidence type="ECO:0000313" key="8">
    <source>
        <dbReference type="EMBL" id="SFC74525.1"/>
    </source>
</evidence>
<dbReference type="InterPro" id="IPR043128">
    <property type="entry name" value="Rev_trsase/Diguanyl_cyclase"/>
</dbReference>
<feature type="domain" description="GGDEF" evidence="7">
    <location>
        <begin position="317"/>
        <end position="453"/>
    </location>
</feature>
<accession>A0A1I1LNH0</accession>
<dbReference type="SMART" id="SM00267">
    <property type="entry name" value="GGDEF"/>
    <property type="match status" value="1"/>
</dbReference>
<dbReference type="EC" id="2.7.7.65" evidence="2"/>
<evidence type="ECO:0000259" key="6">
    <source>
        <dbReference type="PROSITE" id="PS50113"/>
    </source>
</evidence>
<dbReference type="Gene3D" id="3.30.70.270">
    <property type="match status" value="1"/>
</dbReference>
<dbReference type="SUPFAM" id="SSF55073">
    <property type="entry name" value="Nucleotide cyclase"/>
    <property type="match status" value="1"/>
</dbReference>
<evidence type="ECO:0000259" key="5">
    <source>
        <dbReference type="PROSITE" id="PS50112"/>
    </source>
</evidence>
<dbReference type="InterPro" id="IPR000014">
    <property type="entry name" value="PAS"/>
</dbReference>
<sequence>MTLKSSLDLHHLLDNMQTFVSILDTAGILIFANQSPTIQTGLIESDIIGKAFWESSWFQYDSNLINLIKQDCEACALGSSVKREIQISVNNELVWIDFSMQASIDNTGEITQLVVEARQITQQKQTAALLNDSERKSHAWLENSPICTKIVDLNFNLRYMSSAGVKSLKIKDINTFYNKPYPFEFYPSNFKQKMLVCLNQVINTKTITKLEAQVIDLNSNEIWFHSTLVPVLNKMNDLDYIIIVSIDISEQKNAEQELKQLNKELEARVIQRTKQLELANQQLKYISETDPLTKIANRRVYERKLLENIALAKRAQQYLSLLMIDIDHFKEYNDHYGHDVGDIALSKVAKTIESSLSREVDFTARFGGEEFVVLLPSTNEQGAFEVAETIRNNVQDLLIKHEFSSCLNILTISIGIASLKAEEINGDLLLKKADTALYQAKNGGRNLCHKASKSL</sequence>
<dbReference type="GO" id="GO:1902201">
    <property type="term" value="P:negative regulation of bacterial-type flagellum-dependent cell motility"/>
    <property type="evidence" value="ECO:0007669"/>
    <property type="project" value="TreeGrafter"/>
</dbReference>
<comment type="cofactor">
    <cofactor evidence="1">
        <name>Mg(2+)</name>
        <dbReference type="ChEBI" id="CHEBI:18420"/>
    </cofactor>
</comment>
<dbReference type="InterPro" id="IPR001610">
    <property type="entry name" value="PAC"/>
</dbReference>
<feature type="coiled-coil region" evidence="4">
    <location>
        <begin position="244"/>
        <end position="282"/>
    </location>
</feature>
<dbReference type="Gene3D" id="3.30.450.20">
    <property type="entry name" value="PAS domain"/>
    <property type="match status" value="2"/>
</dbReference>
<dbReference type="FunFam" id="3.30.70.270:FF:000001">
    <property type="entry name" value="Diguanylate cyclase domain protein"/>
    <property type="match status" value="1"/>
</dbReference>
<dbReference type="NCBIfam" id="TIGR00254">
    <property type="entry name" value="GGDEF"/>
    <property type="match status" value="1"/>
</dbReference>
<protein>
    <recommendedName>
        <fullName evidence="2">diguanylate cyclase</fullName>
        <ecNumber evidence="2">2.7.7.65</ecNumber>
    </recommendedName>
</protein>
<dbReference type="PANTHER" id="PTHR45138:SF9">
    <property type="entry name" value="DIGUANYLATE CYCLASE DGCM-RELATED"/>
    <property type="match status" value="1"/>
</dbReference>
<dbReference type="SUPFAM" id="SSF55785">
    <property type="entry name" value="PYP-like sensor domain (PAS domain)"/>
    <property type="match status" value="2"/>
</dbReference>
<dbReference type="GO" id="GO:0006355">
    <property type="term" value="P:regulation of DNA-templated transcription"/>
    <property type="evidence" value="ECO:0007669"/>
    <property type="project" value="InterPro"/>
</dbReference>
<dbReference type="InterPro" id="IPR035965">
    <property type="entry name" value="PAS-like_dom_sf"/>
</dbReference>
<gene>
    <name evidence="8" type="ORF">SAMN02745724_02430</name>
</gene>
<feature type="domain" description="PAC" evidence="6">
    <location>
        <begin position="79"/>
        <end position="132"/>
    </location>
</feature>
<feature type="domain" description="PAS" evidence="5">
    <location>
        <begin position="5"/>
        <end position="50"/>
    </location>
</feature>
<dbReference type="InterPro" id="IPR013656">
    <property type="entry name" value="PAS_4"/>
</dbReference>
<proteinExistence type="predicted"/>
<dbReference type="PROSITE" id="PS50112">
    <property type="entry name" value="PAS"/>
    <property type="match status" value="1"/>
</dbReference>
<name>A0A1I1LNH0_9GAMM</name>
<evidence type="ECO:0000256" key="1">
    <source>
        <dbReference type="ARBA" id="ARBA00001946"/>
    </source>
</evidence>
<keyword evidence="9" id="KW-1185">Reference proteome</keyword>
<dbReference type="PROSITE" id="PS50113">
    <property type="entry name" value="PAC"/>
    <property type="match status" value="2"/>
</dbReference>
<dbReference type="InterPro" id="IPR013767">
    <property type="entry name" value="PAS_fold"/>
</dbReference>
<dbReference type="InterPro" id="IPR050469">
    <property type="entry name" value="Diguanylate_Cyclase"/>
</dbReference>
<evidence type="ECO:0000256" key="3">
    <source>
        <dbReference type="ARBA" id="ARBA00034247"/>
    </source>
</evidence>
<feature type="domain" description="PAC" evidence="6">
    <location>
        <begin position="208"/>
        <end position="260"/>
    </location>
</feature>
<dbReference type="CDD" id="cd01949">
    <property type="entry name" value="GGDEF"/>
    <property type="match status" value="1"/>
</dbReference>
<evidence type="ECO:0000259" key="7">
    <source>
        <dbReference type="PROSITE" id="PS50887"/>
    </source>
</evidence>
<dbReference type="Proteomes" id="UP000198862">
    <property type="component" value="Unassembled WGS sequence"/>
</dbReference>